<gene>
    <name evidence="10" type="ORF">QE152_g25593</name>
</gene>
<dbReference type="GO" id="GO:0005737">
    <property type="term" value="C:cytoplasm"/>
    <property type="evidence" value="ECO:0007669"/>
    <property type="project" value="TreeGrafter"/>
</dbReference>
<dbReference type="GO" id="GO:0043005">
    <property type="term" value="C:neuron projection"/>
    <property type="evidence" value="ECO:0007669"/>
    <property type="project" value="TreeGrafter"/>
</dbReference>
<dbReference type="GO" id="GO:0004102">
    <property type="term" value="F:choline O-acetyltransferase activity"/>
    <property type="evidence" value="ECO:0007669"/>
    <property type="project" value="UniProtKB-EC"/>
</dbReference>
<feature type="domain" description="Integrase zinc-binding" evidence="9">
    <location>
        <begin position="382"/>
        <end position="436"/>
    </location>
</feature>
<dbReference type="Gene3D" id="3.30.559.10">
    <property type="entry name" value="Chloramphenicol acetyltransferase-like domain"/>
    <property type="match status" value="1"/>
</dbReference>
<organism evidence="10 11">
    <name type="scientific">Popillia japonica</name>
    <name type="common">Japanese beetle</name>
    <dbReference type="NCBI Taxonomy" id="7064"/>
    <lineage>
        <taxon>Eukaryota</taxon>
        <taxon>Metazoa</taxon>
        <taxon>Ecdysozoa</taxon>
        <taxon>Arthropoda</taxon>
        <taxon>Hexapoda</taxon>
        <taxon>Insecta</taxon>
        <taxon>Pterygota</taxon>
        <taxon>Neoptera</taxon>
        <taxon>Endopterygota</taxon>
        <taxon>Coleoptera</taxon>
        <taxon>Polyphaga</taxon>
        <taxon>Scarabaeiformia</taxon>
        <taxon>Scarabaeidae</taxon>
        <taxon>Rutelinae</taxon>
        <taxon>Popillia</taxon>
    </lineage>
</organism>
<dbReference type="Pfam" id="PF05380">
    <property type="entry name" value="Peptidase_A17"/>
    <property type="match status" value="1"/>
</dbReference>
<sequence>MKLSWDEALPQTIHSQWERLRKQLIKLNSLRIPRFVADEHIEGMEIHGFADASQAAYGACIYVRTSDSTGNGCSRLLCSKSKVAPVKMITIPRLELCAALVLAQLLQKVKSSLKRKIDKCYLWTDSSVTLHWINTPTNHLQTFIANRVSQIQSMTCIKDWRHVSTCHNPADLLSRGITPQELIGNSLWWNGPEWLTEEPKTWPVSSIRLEGDPPEMKKNIVVQLTTIHEPVIEFKRFSNFCRLQRTMAYCLRFISNCRVKTKERNKSPLSAVELDKATKILAMYSQQESFPDEVDSLKKGQTVASKSRLNSLNPFLDQDGIIRVGGRLQLSTFKFEKRHPIELNPFLDQDAHIILRIFSLEKATLNYCTQGHNCPIVLSSSHHLTNLLFRESHIKLLHAGPQLLLSSIRATYWPIAGRSLARKIVRQCIKCFRFKPTQTQPIMGALPQQRVLPNLPFMSATKLPKLPVPPLEQTLAKYEKTMQPLLNEKERDKLKQLIEKFGGPGGLGPRLQLYLLDQQQKLDNWAYDYWLKDMYLGNPAALPVNSNPGMVFPPRKFTTVLDVARFTARLIEAALDYKTILDRRALPVERTPREPIQPLCMSQYYRVLGSCRIPGVKVDAQYLPDTHTINSQTAEHVIVLCRNVFYCVPVQAADRGRLNEDEICSQLLYILDDAPYLSNTVPVGLLTGWKRPLWAEMREILLRDSRNSRNLELIEKSLLVVCLDEPLPTSFNSRFPKGNKGHTAGNRDETNLALQMLHGGGIKYNSANRWFDKTLQLIISGDGACGLCYEHSPAEGIALIQMVEKMLKDINSLPTSNEVPSSSTSHLPQPEKLEWSLESDEHKKIEEAGLFLDNLITDLDFCVYRFTGYGKDFIKSCKVSPDAYIQLALQLTYYKLYGKLTATYESASTRRFLHGRVDCIRSASPEALEWVMAMAQPKEDDELGNKKVTFHLVSDEVKLQLWNKVIAQQTAEMLSNITGEGIDIHLLGLREAARETSPTAAHPLPEIFTDHSYQLANKFLLSTSQVATSSDSFMGYGPVDPDGYGASYNPKSDSIVFCLSAFWSSELTSTSKFATALEESLNLMQGLLSKRK</sequence>
<protein>
    <recommendedName>
        <fullName evidence="6">Choline O-acetyltransferase</fullName>
        <ecNumber evidence="5">2.3.1.6</ecNumber>
    </recommendedName>
</protein>
<dbReference type="Gene3D" id="3.30.559.70">
    <property type="entry name" value="Choline/Carnitine o-acyltransferase, domain 2"/>
    <property type="match status" value="1"/>
</dbReference>
<keyword evidence="4" id="KW-0012">Acyltransferase</keyword>
<dbReference type="Pfam" id="PF17921">
    <property type="entry name" value="Integrase_H2C2"/>
    <property type="match status" value="1"/>
</dbReference>
<feature type="domain" description="Choline/carnitine acyltransferase" evidence="8">
    <location>
        <begin position="466"/>
        <end position="1079"/>
    </location>
</feature>
<dbReference type="AlphaFoldDB" id="A0AAW1K267"/>
<dbReference type="InterPro" id="IPR008042">
    <property type="entry name" value="Retrotrans_Pao"/>
</dbReference>
<dbReference type="PROSITE" id="PS00439">
    <property type="entry name" value="ACYLTRANSF_C_1"/>
    <property type="match status" value="1"/>
</dbReference>
<dbReference type="GO" id="GO:0007274">
    <property type="term" value="P:neuromuscular synaptic transmission"/>
    <property type="evidence" value="ECO:0007669"/>
    <property type="project" value="TreeGrafter"/>
</dbReference>
<dbReference type="Pfam" id="PF00755">
    <property type="entry name" value="Carn_acyltransf"/>
    <property type="match status" value="1"/>
</dbReference>
<keyword evidence="3" id="KW-0530">Neurotransmitter biosynthesis</keyword>
<reference evidence="10 11" key="1">
    <citation type="journal article" date="2024" name="BMC Genomics">
        <title>De novo assembly and annotation of Popillia japonica's genome with initial clues to its potential as an invasive pest.</title>
        <authorList>
            <person name="Cucini C."/>
            <person name="Boschi S."/>
            <person name="Funari R."/>
            <person name="Cardaioli E."/>
            <person name="Iannotti N."/>
            <person name="Marturano G."/>
            <person name="Paoli F."/>
            <person name="Bruttini M."/>
            <person name="Carapelli A."/>
            <person name="Frati F."/>
            <person name="Nardi F."/>
        </authorList>
    </citation>
    <scope>NUCLEOTIDE SEQUENCE [LARGE SCALE GENOMIC DNA]</scope>
    <source>
        <strain evidence="10">DMR45628</strain>
    </source>
</reference>
<evidence type="ECO:0000256" key="2">
    <source>
        <dbReference type="ARBA" id="ARBA00022679"/>
    </source>
</evidence>
<dbReference type="InterPro" id="IPR039551">
    <property type="entry name" value="Cho/carn_acyl_trans"/>
</dbReference>
<dbReference type="InterPro" id="IPR041588">
    <property type="entry name" value="Integrase_H2C2"/>
</dbReference>
<accession>A0AAW1K267</accession>
<dbReference type="GO" id="GO:0045202">
    <property type="term" value="C:synapse"/>
    <property type="evidence" value="ECO:0007669"/>
    <property type="project" value="GOC"/>
</dbReference>
<dbReference type="InterPro" id="IPR000542">
    <property type="entry name" value="Carn_acyl_trans"/>
</dbReference>
<evidence type="ECO:0000259" key="9">
    <source>
        <dbReference type="Pfam" id="PF17921"/>
    </source>
</evidence>
<evidence type="ECO:0000256" key="6">
    <source>
        <dbReference type="ARBA" id="ARBA00040495"/>
    </source>
</evidence>
<feature type="active site" description="Proton acceptor" evidence="7">
    <location>
        <position position="791"/>
    </location>
</feature>
<proteinExistence type="inferred from homology"/>
<dbReference type="PANTHER" id="PTHR22589:SF14">
    <property type="entry name" value="CHOLINE O-ACETYLTRANSFERASE"/>
    <property type="match status" value="1"/>
</dbReference>
<dbReference type="EMBL" id="JASPKY010000283">
    <property type="protein sequence ID" value="KAK9711211.1"/>
    <property type="molecule type" value="Genomic_DNA"/>
</dbReference>
<evidence type="ECO:0000256" key="3">
    <source>
        <dbReference type="ARBA" id="ARBA00022979"/>
    </source>
</evidence>
<dbReference type="PROSITE" id="PS00440">
    <property type="entry name" value="ACYLTRANSF_C_2"/>
    <property type="match status" value="1"/>
</dbReference>
<dbReference type="InterPro" id="IPR023213">
    <property type="entry name" value="CAT-like_dom_sf"/>
</dbReference>
<evidence type="ECO:0000256" key="4">
    <source>
        <dbReference type="ARBA" id="ARBA00023315"/>
    </source>
</evidence>
<keyword evidence="11" id="KW-1185">Reference proteome</keyword>
<dbReference type="SUPFAM" id="SSF52777">
    <property type="entry name" value="CoA-dependent acyltransferases"/>
    <property type="match status" value="2"/>
</dbReference>
<comment type="similarity">
    <text evidence="1">Belongs to the carnitine/choline acetyltransferase family.</text>
</comment>
<name>A0AAW1K267_POPJA</name>
<dbReference type="InterPro" id="IPR042231">
    <property type="entry name" value="Cho/carn_acyl_trans_2"/>
</dbReference>
<evidence type="ECO:0000256" key="7">
    <source>
        <dbReference type="PIRSR" id="PIRSR600542-1"/>
    </source>
</evidence>
<evidence type="ECO:0000256" key="5">
    <source>
        <dbReference type="ARBA" id="ARBA00039091"/>
    </source>
</evidence>
<evidence type="ECO:0000313" key="11">
    <source>
        <dbReference type="Proteomes" id="UP001458880"/>
    </source>
</evidence>
<dbReference type="Proteomes" id="UP001458880">
    <property type="component" value="Unassembled WGS sequence"/>
</dbReference>
<dbReference type="PANTHER" id="PTHR22589">
    <property type="entry name" value="CARNITINE O-ACYLTRANSFERASE"/>
    <property type="match status" value="1"/>
</dbReference>
<dbReference type="EC" id="2.3.1.6" evidence="5"/>
<dbReference type="GO" id="GO:0008292">
    <property type="term" value="P:acetylcholine biosynthetic process"/>
    <property type="evidence" value="ECO:0007669"/>
    <property type="project" value="TreeGrafter"/>
</dbReference>
<keyword evidence="2" id="KW-0808">Transferase</keyword>
<evidence type="ECO:0000259" key="8">
    <source>
        <dbReference type="Pfam" id="PF00755"/>
    </source>
</evidence>
<evidence type="ECO:0000313" key="10">
    <source>
        <dbReference type="EMBL" id="KAK9711211.1"/>
    </source>
</evidence>
<comment type="caution">
    <text evidence="10">The sequence shown here is derived from an EMBL/GenBank/DDBJ whole genome shotgun (WGS) entry which is preliminary data.</text>
</comment>
<evidence type="ECO:0000256" key="1">
    <source>
        <dbReference type="ARBA" id="ARBA00005232"/>
    </source>
</evidence>